<evidence type="ECO:0000256" key="5">
    <source>
        <dbReference type="ARBA" id="ARBA00022729"/>
    </source>
</evidence>
<evidence type="ECO:0000256" key="1">
    <source>
        <dbReference type="ARBA" id="ARBA00004571"/>
    </source>
</evidence>
<dbReference type="PANTHER" id="PTHR30069:SF29">
    <property type="entry name" value="HEMOGLOBIN AND HEMOGLOBIN-HAPTOGLOBIN-BINDING PROTEIN 1-RELATED"/>
    <property type="match status" value="1"/>
</dbReference>
<keyword evidence="4 10" id="KW-0812">Transmembrane</keyword>
<dbReference type="Pfam" id="PF00593">
    <property type="entry name" value="TonB_dep_Rec_b-barrel"/>
    <property type="match status" value="1"/>
</dbReference>
<evidence type="ECO:0000313" key="16">
    <source>
        <dbReference type="EMBL" id="MFC7335088.1"/>
    </source>
</evidence>
<sequence length="644" mass="69712">MPKSPLSSRLSAPLSAPLSARRHRRALLAGLTAASCLGLAVQAQAQTGSAGRDPLVDEIVVTATRTPTRIDRVGSSISVVTAADIARSQQSQVLDVLKRVPGISISRNGGVGATSNVRIRGSETSMVKVLVDGVEMNDSSSASRDFDFNALLSDDIERIEVLRGPQSALYGNDAMAGVINIITRRGDGPLTVRGLVEAGAYDTFRQNLSLSGRSGDIDYSLSGSNYKTDGFSRVGAGDEKDGSEMRSVRGRLGWRASEALRFDLSAGWDWLDTDFDPSTSSDGPAFQEKETLFGHAGAFFTALDGRLETTLSVGASRTDRDFDEPKGWYRYSTFDSDQLSVDLMSSLKLRRADVATVGLAWDREKAETTTTSSRGVTTPGVDADVETWGVFGQYLAALTEELSVTLGARHDHNDQFGGDTTWRATAAYALSPVGTTLRASYGTARRAPSLYQLFDPTYGNRRLETEKSWGADAGVEQTLFDGKVTAGVSVFRNSYRNLIAFTSSYVNIGRARTQGVETTLAVQPVSWLSLDANYTLLDTENRDNGRDLPRRPRHSFNLGADVTVTDAVTLGADLRHVTSQLDRASATSPRVDGYTVVNLLGRWELTDSLSLFGRVENLFDEDYQEVLNYNTPGRSAYIGIQAAF</sequence>
<dbReference type="PANTHER" id="PTHR30069">
    <property type="entry name" value="TONB-DEPENDENT OUTER MEMBRANE RECEPTOR"/>
    <property type="match status" value="1"/>
</dbReference>
<keyword evidence="5 13" id="KW-0732">Signal</keyword>
<dbReference type="Pfam" id="PF07715">
    <property type="entry name" value="Plug"/>
    <property type="match status" value="1"/>
</dbReference>
<comment type="subcellular location">
    <subcellularLocation>
        <location evidence="1 10">Cell outer membrane</location>
        <topology evidence="1 10">Multi-pass membrane protein</topology>
    </subcellularLocation>
</comment>
<evidence type="ECO:0000313" key="17">
    <source>
        <dbReference type="Proteomes" id="UP001596456"/>
    </source>
</evidence>
<keyword evidence="2 10" id="KW-0813">Transport</keyword>
<dbReference type="InterPro" id="IPR000531">
    <property type="entry name" value="Beta-barrel_TonB"/>
</dbReference>
<dbReference type="EMBL" id="JBHTCM010000026">
    <property type="protein sequence ID" value="MFC7335088.1"/>
    <property type="molecule type" value="Genomic_DNA"/>
</dbReference>
<evidence type="ECO:0000256" key="12">
    <source>
        <dbReference type="RuleBase" id="RU003357"/>
    </source>
</evidence>
<feature type="signal peptide" evidence="13">
    <location>
        <begin position="1"/>
        <end position="45"/>
    </location>
</feature>
<dbReference type="PROSITE" id="PS52016">
    <property type="entry name" value="TONB_DEPENDENT_REC_3"/>
    <property type="match status" value="1"/>
</dbReference>
<feature type="domain" description="TonB-dependent receptor plug" evidence="15">
    <location>
        <begin position="72"/>
        <end position="178"/>
    </location>
</feature>
<dbReference type="SUPFAM" id="SSF56935">
    <property type="entry name" value="Porins"/>
    <property type="match status" value="1"/>
</dbReference>
<evidence type="ECO:0000256" key="6">
    <source>
        <dbReference type="ARBA" id="ARBA00023077"/>
    </source>
</evidence>
<keyword evidence="9 10" id="KW-0998">Cell outer membrane</keyword>
<feature type="chain" id="PRO_5046872375" evidence="13">
    <location>
        <begin position="46"/>
        <end position="644"/>
    </location>
</feature>
<keyword evidence="17" id="KW-1185">Reference proteome</keyword>
<evidence type="ECO:0000259" key="15">
    <source>
        <dbReference type="Pfam" id="PF07715"/>
    </source>
</evidence>
<dbReference type="InterPro" id="IPR039426">
    <property type="entry name" value="TonB-dep_rcpt-like"/>
</dbReference>
<dbReference type="Gene3D" id="2.40.170.20">
    <property type="entry name" value="TonB-dependent receptor, beta-barrel domain"/>
    <property type="match status" value="1"/>
</dbReference>
<comment type="similarity">
    <text evidence="10 12">Belongs to the TonB-dependent receptor family.</text>
</comment>
<evidence type="ECO:0000256" key="7">
    <source>
        <dbReference type="ARBA" id="ARBA00023136"/>
    </source>
</evidence>
<keyword evidence="7 10" id="KW-0472">Membrane</keyword>
<reference evidence="17" key="1">
    <citation type="journal article" date="2019" name="Int. J. Syst. Evol. Microbiol.">
        <title>The Global Catalogue of Microorganisms (GCM) 10K type strain sequencing project: providing services to taxonomists for standard genome sequencing and annotation.</title>
        <authorList>
            <consortium name="The Broad Institute Genomics Platform"/>
            <consortium name="The Broad Institute Genome Sequencing Center for Infectious Disease"/>
            <person name="Wu L."/>
            <person name="Ma J."/>
        </authorList>
    </citation>
    <scope>NUCLEOTIDE SEQUENCE [LARGE SCALE GENOMIC DNA]</scope>
    <source>
        <strain evidence="17">CGMCC 1.16275</strain>
    </source>
</reference>
<evidence type="ECO:0000259" key="14">
    <source>
        <dbReference type="Pfam" id="PF00593"/>
    </source>
</evidence>
<organism evidence="16 17">
    <name type="scientific">Rhodocista pekingensis</name>
    <dbReference type="NCBI Taxonomy" id="201185"/>
    <lineage>
        <taxon>Bacteria</taxon>
        <taxon>Pseudomonadati</taxon>
        <taxon>Pseudomonadota</taxon>
        <taxon>Alphaproteobacteria</taxon>
        <taxon>Rhodospirillales</taxon>
        <taxon>Azospirillaceae</taxon>
        <taxon>Rhodocista</taxon>
    </lineage>
</organism>
<accession>A0ABW2KYE0</accession>
<feature type="short sequence motif" description="TonB C-terminal box" evidence="11">
    <location>
        <begin position="627"/>
        <end position="644"/>
    </location>
</feature>
<evidence type="ECO:0000256" key="8">
    <source>
        <dbReference type="ARBA" id="ARBA00023170"/>
    </source>
</evidence>
<dbReference type="InterPro" id="IPR010917">
    <property type="entry name" value="TonB_rcpt_CS"/>
</dbReference>
<keyword evidence="8 16" id="KW-0675">Receptor</keyword>
<proteinExistence type="inferred from homology"/>
<evidence type="ECO:0000256" key="2">
    <source>
        <dbReference type="ARBA" id="ARBA00022448"/>
    </source>
</evidence>
<evidence type="ECO:0000256" key="3">
    <source>
        <dbReference type="ARBA" id="ARBA00022452"/>
    </source>
</evidence>
<dbReference type="Proteomes" id="UP001596456">
    <property type="component" value="Unassembled WGS sequence"/>
</dbReference>
<dbReference type="RefSeq" id="WP_377360629.1">
    <property type="nucleotide sequence ID" value="NZ_JBHTCM010000026.1"/>
</dbReference>
<dbReference type="Gene3D" id="2.170.130.10">
    <property type="entry name" value="TonB-dependent receptor, plug domain"/>
    <property type="match status" value="1"/>
</dbReference>
<dbReference type="PROSITE" id="PS01156">
    <property type="entry name" value="TONB_DEPENDENT_REC_2"/>
    <property type="match status" value="1"/>
</dbReference>
<keyword evidence="6 12" id="KW-0798">TonB box</keyword>
<evidence type="ECO:0000256" key="10">
    <source>
        <dbReference type="PROSITE-ProRule" id="PRU01360"/>
    </source>
</evidence>
<dbReference type="InterPro" id="IPR037066">
    <property type="entry name" value="Plug_dom_sf"/>
</dbReference>
<protein>
    <submittedName>
        <fullName evidence="16">TonB-dependent receptor plug domain-containing protein</fullName>
    </submittedName>
</protein>
<dbReference type="CDD" id="cd01347">
    <property type="entry name" value="ligand_gated_channel"/>
    <property type="match status" value="1"/>
</dbReference>
<evidence type="ECO:0000256" key="11">
    <source>
        <dbReference type="PROSITE-ProRule" id="PRU10144"/>
    </source>
</evidence>
<feature type="domain" description="TonB-dependent receptor-like beta-barrel" evidence="14">
    <location>
        <begin position="206"/>
        <end position="618"/>
    </location>
</feature>
<gene>
    <name evidence="16" type="ORF">ACFQPS_18115</name>
</gene>
<keyword evidence="3 10" id="KW-1134">Transmembrane beta strand</keyword>
<evidence type="ECO:0000256" key="13">
    <source>
        <dbReference type="SAM" id="SignalP"/>
    </source>
</evidence>
<name>A0ABW2KYE0_9PROT</name>
<dbReference type="InterPro" id="IPR012910">
    <property type="entry name" value="Plug_dom"/>
</dbReference>
<dbReference type="InterPro" id="IPR036942">
    <property type="entry name" value="Beta-barrel_TonB_sf"/>
</dbReference>
<evidence type="ECO:0000256" key="4">
    <source>
        <dbReference type="ARBA" id="ARBA00022692"/>
    </source>
</evidence>
<evidence type="ECO:0000256" key="9">
    <source>
        <dbReference type="ARBA" id="ARBA00023237"/>
    </source>
</evidence>
<comment type="caution">
    <text evidence="16">The sequence shown here is derived from an EMBL/GenBank/DDBJ whole genome shotgun (WGS) entry which is preliminary data.</text>
</comment>